<keyword evidence="5 6" id="KW-0472">Membrane</keyword>
<evidence type="ECO:0000256" key="2">
    <source>
        <dbReference type="ARBA" id="ARBA00022448"/>
    </source>
</evidence>
<dbReference type="Pfam" id="PF07690">
    <property type="entry name" value="MFS_1"/>
    <property type="match status" value="1"/>
</dbReference>
<evidence type="ECO:0000256" key="3">
    <source>
        <dbReference type="ARBA" id="ARBA00022692"/>
    </source>
</evidence>
<dbReference type="SUPFAM" id="SSF103473">
    <property type="entry name" value="MFS general substrate transporter"/>
    <property type="match status" value="1"/>
</dbReference>
<comment type="subcellular location">
    <subcellularLocation>
        <location evidence="1">Cell membrane</location>
        <topology evidence="1">Multi-pass membrane protein</topology>
    </subcellularLocation>
</comment>
<feature type="transmembrane region" description="Helical" evidence="6">
    <location>
        <begin position="139"/>
        <end position="161"/>
    </location>
</feature>
<dbReference type="Gene3D" id="1.20.1250.20">
    <property type="entry name" value="MFS general substrate transporter like domains"/>
    <property type="match status" value="2"/>
</dbReference>
<dbReference type="PROSITE" id="PS50850">
    <property type="entry name" value="MFS"/>
    <property type="match status" value="1"/>
</dbReference>
<feature type="transmembrane region" description="Helical" evidence="6">
    <location>
        <begin position="49"/>
        <end position="71"/>
    </location>
</feature>
<evidence type="ECO:0000259" key="7">
    <source>
        <dbReference type="PROSITE" id="PS50850"/>
    </source>
</evidence>
<name>A0ABY9TFB2_BREBE</name>
<dbReference type="PANTHER" id="PTHR11662">
    <property type="entry name" value="SOLUTE CARRIER FAMILY 17"/>
    <property type="match status" value="1"/>
</dbReference>
<dbReference type="InterPro" id="IPR011701">
    <property type="entry name" value="MFS"/>
</dbReference>
<organism evidence="8 9">
    <name type="scientific">Brevibacillus brevis</name>
    <name type="common">Bacillus brevis</name>
    <dbReference type="NCBI Taxonomy" id="1393"/>
    <lineage>
        <taxon>Bacteria</taxon>
        <taxon>Bacillati</taxon>
        <taxon>Bacillota</taxon>
        <taxon>Bacilli</taxon>
        <taxon>Bacillales</taxon>
        <taxon>Paenibacillaceae</taxon>
        <taxon>Brevibacillus</taxon>
    </lineage>
</organism>
<dbReference type="InterPro" id="IPR036259">
    <property type="entry name" value="MFS_trans_sf"/>
</dbReference>
<keyword evidence="9" id="KW-1185">Reference proteome</keyword>
<dbReference type="RefSeq" id="WP_310773911.1">
    <property type="nucleotide sequence ID" value="NZ_CP134050.1"/>
</dbReference>
<evidence type="ECO:0000313" key="8">
    <source>
        <dbReference type="EMBL" id="WNC17548.1"/>
    </source>
</evidence>
<feature type="transmembrane region" description="Helical" evidence="6">
    <location>
        <begin position="289"/>
        <end position="306"/>
    </location>
</feature>
<feature type="transmembrane region" description="Helical" evidence="6">
    <location>
        <begin position="167"/>
        <end position="187"/>
    </location>
</feature>
<feature type="transmembrane region" description="Helical" evidence="6">
    <location>
        <begin position="256"/>
        <end position="277"/>
    </location>
</feature>
<dbReference type="Proteomes" id="UP001256827">
    <property type="component" value="Chromosome"/>
</dbReference>
<feature type="transmembrane region" description="Helical" evidence="6">
    <location>
        <begin position="354"/>
        <end position="372"/>
    </location>
</feature>
<evidence type="ECO:0000256" key="6">
    <source>
        <dbReference type="SAM" id="Phobius"/>
    </source>
</evidence>
<dbReference type="EMBL" id="CP134050">
    <property type="protein sequence ID" value="WNC17548.1"/>
    <property type="molecule type" value="Genomic_DNA"/>
</dbReference>
<protein>
    <submittedName>
        <fullName evidence="8">MFS transporter</fullName>
    </submittedName>
</protein>
<feature type="transmembrane region" description="Helical" evidence="6">
    <location>
        <begin position="378"/>
        <end position="397"/>
    </location>
</feature>
<dbReference type="InterPro" id="IPR020846">
    <property type="entry name" value="MFS_dom"/>
</dbReference>
<feature type="transmembrane region" description="Helical" evidence="6">
    <location>
        <begin position="83"/>
        <end position="101"/>
    </location>
</feature>
<feature type="domain" description="Major facilitator superfamily (MFS) profile" evidence="7">
    <location>
        <begin position="13"/>
        <end position="402"/>
    </location>
</feature>
<evidence type="ECO:0000256" key="1">
    <source>
        <dbReference type="ARBA" id="ARBA00004651"/>
    </source>
</evidence>
<evidence type="ECO:0000256" key="4">
    <source>
        <dbReference type="ARBA" id="ARBA00022989"/>
    </source>
</evidence>
<accession>A0ABY9TFB2</accession>
<dbReference type="PANTHER" id="PTHR11662:SF399">
    <property type="entry name" value="FI19708P1-RELATED"/>
    <property type="match status" value="1"/>
</dbReference>
<feature type="transmembrane region" description="Helical" evidence="6">
    <location>
        <begin position="218"/>
        <end position="236"/>
    </location>
</feature>
<keyword evidence="4 6" id="KW-1133">Transmembrane helix</keyword>
<feature type="transmembrane region" description="Helical" evidence="6">
    <location>
        <begin position="312"/>
        <end position="333"/>
    </location>
</feature>
<proteinExistence type="predicted"/>
<keyword evidence="3 6" id="KW-0812">Transmembrane</keyword>
<dbReference type="InterPro" id="IPR050382">
    <property type="entry name" value="MFS_Na/Anion_cotransporter"/>
</dbReference>
<keyword evidence="2" id="KW-0813">Transport</keyword>
<sequence length="415" mass="45077">MKQGSFSQKKYVLLLLLFLAQILNFIDKTAINFAVIPISKELQLSTDQVGLILSSFFLSYAIMQLVGGYLADRFGIKKVLSGAVFLWSAATVLTGTARSYFSLMASRFLVGVGEGAFPASTSVAIVDHFQKEVRARAKSVISAGASVGFMFGSIVVTLLIATFDWRLMFTILGLIGVVLAAVLWFLLKPGEKKGEQDPGAASKSIDKTAIKLLLKNPLIWKLMLAAMFTNIVFWGLQSWLPSYWVKVKHMDMVSMGLYSSVPYILGFVSFLVSGWVLDKFLPGYEKYMFIGGAFFSALFLFLMFQTDSIVLAFGYLSLSNVFLNAMNITVFVLPMKMISEASVGTATGIINTGGQIGSVLTPTIVGFLINAFDQNYHAAFMFLVASALVVLVVGLSISTRKAAANPAGNLDGETL</sequence>
<dbReference type="CDD" id="cd17319">
    <property type="entry name" value="MFS_ExuT_GudP_like"/>
    <property type="match status" value="1"/>
</dbReference>
<evidence type="ECO:0000313" key="9">
    <source>
        <dbReference type="Proteomes" id="UP001256827"/>
    </source>
</evidence>
<reference evidence="8 9" key="1">
    <citation type="submission" date="2023-09" db="EMBL/GenBank/DDBJ databases">
        <title>Complete Genome and Methylome dissection of Bacillus brevis NEB573 original source of BbsI restriction endonuclease.</title>
        <authorList>
            <person name="Fomenkov A."/>
            <person name="Roberts R.D."/>
        </authorList>
    </citation>
    <scope>NUCLEOTIDE SEQUENCE [LARGE SCALE GENOMIC DNA]</scope>
    <source>
        <strain evidence="8 9">NEB573</strain>
    </source>
</reference>
<feature type="transmembrane region" description="Helical" evidence="6">
    <location>
        <begin position="107"/>
        <end position="127"/>
    </location>
</feature>
<evidence type="ECO:0000256" key="5">
    <source>
        <dbReference type="ARBA" id="ARBA00023136"/>
    </source>
</evidence>
<gene>
    <name evidence="8" type="ORF">RGB73_14955</name>
</gene>